<feature type="region of interest" description="Disordered" evidence="1">
    <location>
        <begin position="264"/>
        <end position="292"/>
    </location>
</feature>
<dbReference type="AlphaFoldDB" id="A0A6B1FUY5"/>
<sequence>MGSAEALHDLQKEQTEQTKDRTPPVNPLAPDEGRRVSLEEYWEKWYENPYPDIDVSYEWNNGILEAKPSANAPQIELGFWFLFLLAQYLYSHDIAQLINLETGFVLTMKDVSEPSGIRKAVRKPDIGIILNSNPVPWGRVDQRSFAGVCDAVIEFISDSTQVEVRRDTEEKRRDYGLAGVQEYYILDPTGEHMHFFHRTPDRQYEEIQPDAAGVIRSQLLPGFQFRHSDLYELTALEELALDDVYQGFVLPKYQESLAARQQAEQRAETEATARQLAEQRADAEAAAHRQAEERLQSLEAELARLRRRSS</sequence>
<dbReference type="GO" id="GO:0004519">
    <property type="term" value="F:endonuclease activity"/>
    <property type="evidence" value="ECO:0007669"/>
    <property type="project" value="UniProtKB-KW"/>
</dbReference>
<dbReference type="InterPro" id="IPR012296">
    <property type="entry name" value="Nuclease_put_TT1808"/>
</dbReference>
<accession>A0A6B1FUY5</accession>
<gene>
    <name evidence="3" type="ORF">F4148_01145</name>
</gene>
<dbReference type="Gene3D" id="3.90.1570.10">
    <property type="entry name" value="tt1808, chain A"/>
    <property type="match status" value="1"/>
</dbReference>
<feature type="compositionally biased region" description="Basic and acidic residues" evidence="1">
    <location>
        <begin position="1"/>
        <end position="22"/>
    </location>
</feature>
<proteinExistence type="predicted"/>
<dbReference type="PANTHER" id="PTHR33352:SF2">
    <property type="entry name" value="SLL0995 PROTEIN"/>
    <property type="match status" value="1"/>
</dbReference>
<dbReference type="InterPro" id="IPR008538">
    <property type="entry name" value="Uma2"/>
</dbReference>
<feature type="region of interest" description="Disordered" evidence="1">
    <location>
        <begin position="1"/>
        <end position="32"/>
    </location>
</feature>
<feature type="domain" description="Putative restriction endonuclease" evidence="2">
    <location>
        <begin position="40"/>
        <end position="225"/>
    </location>
</feature>
<keyword evidence="3" id="KW-0378">Hydrolase</keyword>
<reference evidence="3" key="1">
    <citation type="submission" date="2019-09" db="EMBL/GenBank/DDBJ databases">
        <title>Characterisation of the sponge microbiome using genome-centric metagenomics.</title>
        <authorList>
            <person name="Engelberts J.P."/>
            <person name="Robbins S.J."/>
            <person name="De Goeij J.M."/>
            <person name="Aranda M."/>
            <person name="Bell S.C."/>
            <person name="Webster N.S."/>
        </authorList>
    </citation>
    <scope>NUCLEOTIDE SEQUENCE</scope>
    <source>
        <strain evidence="3">SB0675_bin_29</strain>
    </source>
</reference>
<dbReference type="InterPro" id="IPR011335">
    <property type="entry name" value="Restrct_endonuc-II-like"/>
</dbReference>
<dbReference type="PANTHER" id="PTHR33352">
    <property type="entry name" value="SLR1095 PROTEIN"/>
    <property type="match status" value="1"/>
</dbReference>
<dbReference type="EMBL" id="VYDA01000037">
    <property type="protein sequence ID" value="MYH60419.1"/>
    <property type="molecule type" value="Genomic_DNA"/>
</dbReference>
<evidence type="ECO:0000256" key="1">
    <source>
        <dbReference type="SAM" id="MobiDB-lite"/>
    </source>
</evidence>
<protein>
    <submittedName>
        <fullName evidence="3">Uma2 family endonuclease</fullName>
    </submittedName>
</protein>
<evidence type="ECO:0000313" key="3">
    <source>
        <dbReference type="EMBL" id="MYH60419.1"/>
    </source>
</evidence>
<keyword evidence="3" id="KW-0255">Endonuclease</keyword>
<dbReference type="SUPFAM" id="SSF52980">
    <property type="entry name" value="Restriction endonuclease-like"/>
    <property type="match status" value="1"/>
</dbReference>
<dbReference type="CDD" id="cd06260">
    <property type="entry name" value="DUF820-like"/>
    <property type="match status" value="1"/>
</dbReference>
<comment type="caution">
    <text evidence="3">The sequence shown here is derived from an EMBL/GenBank/DDBJ whole genome shotgun (WGS) entry which is preliminary data.</text>
</comment>
<name>A0A6B1FUY5_9CHLR</name>
<evidence type="ECO:0000259" key="2">
    <source>
        <dbReference type="Pfam" id="PF05685"/>
    </source>
</evidence>
<keyword evidence="3" id="KW-0540">Nuclease</keyword>
<organism evidence="3">
    <name type="scientific">Caldilineaceae bacterium SB0675_bin_29</name>
    <dbReference type="NCBI Taxonomy" id="2605266"/>
    <lineage>
        <taxon>Bacteria</taxon>
        <taxon>Bacillati</taxon>
        <taxon>Chloroflexota</taxon>
        <taxon>Caldilineae</taxon>
        <taxon>Caldilineales</taxon>
        <taxon>Caldilineaceae</taxon>
    </lineage>
</organism>
<dbReference type="Pfam" id="PF05685">
    <property type="entry name" value="Uma2"/>
    <property type="match status" value="1"/>
</dbReference>